<dbReference type="EMBL" id="CP022114">
    <property type="protein sequence ID" value="ASG63772.1"/>
    <property type="molecule type" value="Genomic_DNA"/>
</dbReference>
<protein>
    <submittedName>
        <fullName evidence="1">Uncharacterized protein</fullName>
    </submittedName>
</protein>
<evidence type="ECO:0000313" key="1">
    <source>
        <dbReference type="EMBL" id="ASG63772.1"/>
    </source>
</evidence>
<name>A0A248KK69_9ENTR</name>
<accession>A0A248KK69</accession>
<dbReference type="Proteomes" id="UP000197098">
    <property type="component" value="Chromosome"/>
</dbReference>
<organism evidence="1 2">
    <name type="scientific">Kluyvera genomosp. 3</name>
    <dbReference type="NCBI Taxonomy" id="2774055"/>
    <lineage>
        <taxon>Bacteria</taxon>
        <taxon>Pseudomonadati</taxon>
        <taxon>Pseudomonadota</taxon>
        <taxon>Gammaproteobacteria</taxon>
        <taxon>Enterobacterales</taxon>
        <taxon>Enterobacteriaceae</taxon>
        <taxon>Kluyvera</taxon>
    </lineage>
</organism>
<evidence type="ECO:0000313" key="2">
    <source>
        <dbReference type="Proteomes" id="UP000197098"/>
    </source>
</evidence>
<dbReference type="AlphaFoldDB" id="A0A248KK69"/>
<proteinExistence type="predicted"/>
<gene>
    <name evidence="1" type="ORF">CEW81_16680</name>
</gene>
<sequence>MKRGMQSTGLQEDKASLLLGQLLITNCFGRALTKPENKRGFWAQTGRLPAHDDSMMKRRRDAA</sequence>
<reference evidence="1 2" key="1">
    <citation type="submission" date="2017-06" db="EMBL/GenBank/DDBJ databases">
        <title>Origin of plasmid-mediated fosfomycin resistance gene fosA3.</title>
        <authorList>
            <person name="Ito R."/>
            <person name="Pacey M.P."/>
            <person name="Doi Y."/>
        </authorList>
    </citation>
    <scope>NUCLEOTIDE SEQUENCE [LARGE SCALE GENOMIC DNA]</scope>
    <source>
        <strain evidence="1 2">YDC799</strain>
    </source>
</reference>